<dbReference type="PROSITE" id="PS50888">
    <property type="entry name" value="BHLH"/>
    <property type="match status" value="1"/>
</dbReference>
<feature type="domain" description="BHLH" evidence="6">
    <location>
        <begin position="107"/>
        <end position="156"/>
    </location>
</feature>
<dbReference type="SUPFAM" id="SSF47459">
    <property type="entry name" value="HLH, helix-loop-helix DNA-binding domain"/>
    <property type="match status" value="1"/>
</dbReference>
<dbReference type="Proteomes" id="UP001632038">
    <property type="component" value="Unassembled WGS sequence"/>
</dbReference>
<dbReference type="GO" id="GO:0005634">
    <property type="term" value="C:nucleus"/>
    <property type="evidence" value="ECO:0007669"/>
    <property type="project" value="UniProtKB-SubCell"/>
</dbReference>
<dbReference type="SMART" id="SM00353">
    <property type="entry name" value="HLH"/>
    <property type="match status" value="1"/>
</dbReference>
<dbReference type="Gene3D" id="4.10.280.10">
    <property type="entry name" value="Helix-loop-helix DNA-binding domain"/>
    <property type="match status" value="1"/>
</dbReference>
<protein>
    <recommendedName>
        <fullName evidence="6">BHLH domain-containing protein</fullName>
    </recommendedName>
</protein>
<proteinExistence type="predicted"/>
<keyword evidence="8" id="KW-1185">Reference proteome</keyword>
<evidence type="ECO:0000256" key="5">
    <source>
        <dbReference type="ARBA" id="ARBA00023242"/>
    </source>
</evidence>
<evidence type="ECO:0000313" key="8">
    <source>
        <dbReference type="Proteomes" id="UP001632038"/>
    </source>
</evidence>
<dbReference type="GO" id="GO:0003677">
    <property type="term" value="F:DNA binding"/>
    <property type="evidence" value="ECO:0007669"/>
    <property type="project" value="UniProtKB-KW"/>
</dbReference>
<keyword evidence="4" id="KW-0804">Transcription</keyword>
<gene>
    <name evidence="7" type="ORF">CASFOL_022218</name>
</gene>
<keyword evidence="2" id="KW-0805">Transcription regulation</keyword>
<comment type="caution">
    <text evidence="7">The sequence shown here is derived from an EMBL/GenBank/DDBJ whole genome shotgun (WGS) entry which is preliminary data.</text>
</comment>
<dbReference type="PANTHER" id="PTHR45855">
    <property type="entry name" value="TRANSCRIPTION FACTOR PIF1-RELATED"/>
    <property type="match status" value="1"/>
</dbReference>
<name>A0ABD3CTY9_9LAMI</name>
<accession>A0ABD3CTY9</accession>
<organism evidence="7 8">
    <name type="scientific">Castilleja foliolosa</name>
    <dbReference type="NCBI Taxonomy" id="1961234"/>
    <lineage>
        <taxon>Eukaryota</taxon>
        <taxon>Viridiplantae</taxon>
        <taxon>Streptophyta</taxon>
        <taxon>Embryophyta</taxon>
        <taxon>Tracheophyta</taxon>
        <taxon>Spermatophyta</taxon>
        <taxon>Magnoliopsida</taxon>
        <taxon>eudicotyledons</taxon>
        <taxon>Gunneridae</taxon>
        <taxon>Pentapetalae</taxon>
        <taxon>asterids</taxon>
        <taxon>lamiids</taxon>
        <taxon>Lamiales</taxon>
        <taxon>Orobanchaceae</taxon>
        <taxon>Pedicularideae</taxon>
        <taxon>Castillejinae</taxon>
        <taxon>Castilleja</taxon>
    </lineage>
</organism>
<reference evidence="8" key="1">
    <citation type="journal article" date="2024" name="IScience">
        <title>Strigolactones Initiate the Formation of Haustorium-like Structures in Castilleja.</title>
        <authorList>
            <person name="Buerger M."/>
            <person name="Peterson D."/>
            <person name="Chory J."/>
        </authorList>
    </citation>
    <scope>NUCLEOTIDE SEQUENCE [LARGE SCALE GENOMIC DNA]</scope>
</reference>
<evidence type="ECO:0000256" key="3">
    <source>
        <dbReference type="ARBA" id="ARBA00023125"/>
    </source>
</evidence>
<dbReference type="InterPro" id="IPR031066">
    <property type="entry name" value="bHLH_ALC-like_plant"/>
</dbReference>
<keyword evidence="5" id="KW-0539">Nucleus</keyword>
<evidence type="ECO:0000256" key="4">
    <source>
        <dbReference type="ARBA" id="ARBA00023163"/>
    </source>
</evidence>
<dbReference type="AlphaFoldDB" id="A0ABD3CTY9"/>
<evidence type="ECO:0000256" key="1">
    <source>
        <dbReference type="ARBA" id="ARBA00004123"/>
    </source>
</evidence>
<evidence type="ECO:0000313" key="7">
    <source>
        <dbReference type="EMBL" id="KAL3633456.1"/>
    </source>
</evidence>
<evidence type="ECO:0000259" key="6">
    <source>
        <dbReference type="PROSITE" id="PS50888"/>
    </source>
</evidence>
<dbReference type="EMBL" id="JAVIJP010000029">
    <property type="protein sequence ID" value="KAL3633456.1"/>
    <property type="molecule type" value="Genomic_DNA"/>
</dbReference>
<dbReference type="InterPro" id="IPR036638">
    <property type="entry name" value="HLH_DNA-bd_sf"/>
</dbReference>
<dbReference type="InterPro" id="IPR011598">
    <property type="entry name" value="bHLH_dom"/>
</dbReference>
<comment type="subcellular location">
    <subcellularLocation>
        <location evidence="1">Nucleus</location>
    </subcellularLocation>
</comment>
<dbReference type="Pfam" id="PF00010">
    <property type="entry name" value="HLH"/>
    <property type="match status" value="1"/>
</dbReference>
<sequence length="179" mass="20627">MNYLENGVFYFPAENHESDINKNREAIINCANSNREEAISFSQNDVLAFSSTQQMNLSTGYLAPLHSFENGQSSAHKRKMQPFDSLITSDGAKKTSYVGKKQKKKSRCAEAHSLSERLRRRKLKEKMDVLRELIPKCDKKDKVSIVDDAITHIKMLHDQLQRWLLEPIQTTQLVDEEDK</sequence>
<keyword evidence="3" id="KW-0238">DNA-binding</keyword>
<evidence type="ECO:0000256" key="2">
    <source>
        <dbReference type="ARBA" id="ARBA00023015"/>
    </source>
</evidence>